<dbReference type="EMBL" id="CAJNDS010002794">
    <property type="protein sequence ID" value="CAE7599951.1"/>
    <property type="molecule type" value="Genomic_DNA"/>
</dbReference>
<dbReference type="PANTHER" id="PTHR24126">
    <property type="entry name" value="ANKYRIN REPEAT, PH AND SEC7 DOMAIN CONTAINING PROTEIN SECG-RELATED"/>
    <property type="match status" value="1"/>
</dbReference>
<sequence>MGRAAFVSHQWLASHHPDPDFKQMRNLQDALKRLLGGRGSVSLDQITESFVRTAKPIPMQEFQVQALFVWYDYFSCPQLEERKSFGAEADGSQQACAINSIPAYVAKCRFFLALCPVLDCPFEGKVLSAATWSRRGWCRLERAARELSRDSTWILIRSDTSMEVVGTVLSFPSGWVGDGDFTVADDRQKLAPVMRQILVQKLLHCLRAGDLPGFRRHFNLQAVHLQGLEIAPVGGLLPSLTVDSADSVDSVAEFLHQNGFTSVDEADGAGWRPLHYAALAGNLAVLKGLVEQRADLKRRTSKDEPMLGFPPWMSVLEIASFYKHQEATRWLLAVRAQLEGGLAGSPVVFAAISDNAFGIRQLCVAGLRPLAKNVVGATNLEAAASYAAFAALKELVLQGGPDSLELSRALWGAATFRGGEAELVLHLIELRADINFQFKLPRDYRPVGRLLVGLKSLQHRLGRRSVMTAHAYHLHGSTPLMQAVKSAQFEAAAVLIAAGARLDLRNSRNWAAADFATGQSIPRFLQLGLQGDTSECRRVSSLAIADGYVEVPF</sequence>
<evidence type="ECO:0000313" key="4">
    <source>
        <dbReference type="EMBL" id="CAE7599951.1"/>
    </source>
</evidence>
<evidence type="ECO:0000256" key="3">
    <source>
        <dbReference type="PROSITE-ProRule" id="PRU00023"/>
    </source>
</evidence>
<dbReference type="PANTHER" id="PTHR24126:SF14">
    <property type="entry name" value="ANK_REP_REGION DOMAIN-CONTAINING PROTEIN"/>
    <property type="match status" value="1"/>
</dbReference>
<dbReference type="SUPFAM" id="SSF48403">
    <property type="entry name" value="Ankyrin repeat"/>
    <property type="match status" value="1"/>
</dbReference>
<gene>
    <name evidence="4" type="primary">BMY1</name>
    <name evidence="4" type="ORF">SNAT2548_LOCUS34134</name>
</gene>
<dbReference type="Proteomes" id="UP000604046">
    <property type="component" value="Unassembled WGS sequence"/>
</dbReference>
<name>A0A812V5Q1_9DINO</name>
<evidence type="ECO:0000256" key="1">
    <source>
        <dbReference type="ARBA" id="ARBA00022737"/>
    </source>
</evidence>
<accession>A0A812V5Q1</accession>
<dbReference type="SMART" id="SM00248">
    <property type="entry name" value="ANK"/>
    <property type="match status" value="3"/>
</dbReference>
<evidence type="ECO:0000256" key="2">
    <source>
        <dbReference type="ARBA" id="ARBA00023043"/>
    </source>
</evidence>
<dbReference type="InterPro" id="IPR036770">
    <property type="entry name" value="Ankyrin_rpt-contain_sf"/>
</dbReference>
<evidence type="ECO:0000313" key="5">
    <source>
        <dbReference type="Proteomes" id="UP000604046"/>
    </source>
</evidence>
<dbReference type="Pfam" id="PF13637">
    <property type="entry name" value="Ank_4"/>
    <property type="match status" value="1"/>
</dbReference>
<dbReference type="PROSITE" id="PS50297">
    <property type="entry name" value="ANK_REP_REGION"/>
    <property type="match status" value="2"/>
</dbReference>
<feature type="repeat" description="ANK" evidence="3">
    <location>
        <begin position="269"/>
        <end position="301"/>
    </location>
</feature>
<proteinExistence type="predicted"/>
<keyword evidence="2 3" id="KW-0040">ANK repeat</keyword>
<comment type="caution">
    <text evidence="4">The sequence shown here is derived from an EMBL/GenBank/DDBJ whole genome shotgun (WGS) entry which is preliminary data.</text>
</comment>
<organism evidence="4 5">
    <name type="scientific">Symbiodinium natans</name>
    <dbReference type="NCBI Taxonomy" id="878477"/>
    <lineage>
        <taxon>Eukaryota</taxon>
        <taxon>Sar</taxon>
        <taxon>Alveolata</taxon>
        <taxon>Dinophyceae</taxon>
        <taxon>Suessiales</taxon>
        <taxon>Symbiodiniaceae</taxon>
        <taxon>Symbiodinium</taxon>
    </lineage>
</organism>
<dbReference type="PROSITE" id="PS50088">
    <property type="entry name" value="ANK_REPEAT"/>
    <property type="match status" value="2"/>
</dbReference>
<keyword evidence="5" id="KW-1185">Reference proteome</keyword>
<protein>
    <submittedName>
        <fullName evidence="4">BMY1 protein</fullName>
    </submittedName>
</protein>
<dbReference type="OrthoDB" id="415429at2759"/>
<reference evidence="4" key="1">
    <citation type="submission" date="2021-02" db="EMBL/GenBank/DDBJ databases">
        <authorList>
            <person name="Dougan E. K."/>
            <person name="Rhodes N."/>
            <person name="Thang M."/>
            <person name="Chan C."/>
        </authorList>
    </citation>
    <scope>NUCLEOTIDE SEQUENCE</scope>
</reference>
<dbReference type="AlphaFoldDB" id="A0A812V5Q1"/>
<keyword evidence="1" id="KW-0677">Repeat</keyword>
<dbReference type="Gene3D" id="1.25.40.20">
    <property type="entry name" value="Ankyrin repeat-containing domain"/>
    <property type="match status" value="2"/>
</dbReference>
<feature type="repeat" description="ANK" evidence="3">
    <location>
        <begin position="475"/>
        <end position="507"/>
    </location>
</feature>
<dbReference type="InterPro" id="IPR002110">
    <property type="entry name" value="Ankyrin_rpt"/>
</dbReference>